<dbReference type="EMBL" id="JACHCC010000004">
    <property type="protein sequence ID" value="MBB6499604.1"/>
    <property type="molecule type" value="Genomic_DNA"/>
</dbReference>
<dbReference type="AlphaFoldDB" id="A0A7X0J1Y3"/>
<accession>A0A7X0J1Y3</accession>
<dbReference type="InterPro" id="IPR026876">
    <property type="entry name" value="Fn3_assoc_repeat"/>
</dbReference>
<dbReference type="EC" id="3.2.1.52" evidence="3"/>
<dbReference type="InterPro" id="IPR025705">
    <property type="entry name" value="Beta_hexosaminidase_sua/sub"/>
</dbReference>
<dbReference type="GO" id="GO:0005975">
    <property type="term" value="P:carbohydrate metabolic process"/>
    <property type="evidence" value="ECO:0007669"/>
    <property type="project" value="InterPro"/>
</dbReference>
<evidence type="ECO:0000313" key="10">
    <source>
        <dbReference type="Proteomes" id="UP000521017"/>
    </source>
</evidence>
<dbReference type="PRINTS" id="PR00738">
    <property type="entry name" value="GLHYDRLASE20"/>
</dbReference>
<name>A0A7X0J1Y3_9SPHI</name>
<dbReference type="SUPFAM" id="SSF55545">
    <property type="entry name" value="beta-N-acetylhexosaminidase-like domain"/>
    <property type="match status" value="1"/>
</dbReference>
<evidence type="ECO:0000313" key="9">
    <source>
        <dbReference type="EMBL" id="MBB6499604.1"/>
    </source>
</evidence>
<evidence type="ECO:0000256" key="5">
    <source>
        <dbReference type="ARBA" id="ARBA00023295"/>
    </source>
</evidence>
<dbReference type="InterPro" id="IPR017853">
    <property type="entry name" value="GH"/>
</dbReference>
<keyword evidence="5 9" id="KW-0326">Glycosidase</keyword>
<dbReference type="InterPro" id="IPR029018">
    <property type="entry name" value="Hex-like_dom2"/>
</dbReference>
<comment type="similarity">
    <text evidence="2">Belongs to the glycosyl hydrolase 20 family.</text>
</comment>
<dbReference type="Gene3D" id="3.30.379.10">
    <property type="entry name" value="Chitobiase/beta-hexosaminidase domain 2-like"/>
    <property type="match status" value="1"/>
</dbReference>
<dbReference type="InterPro" id="IPR015882">
    <property type="entry name" value="HEX_bac_N"/>
</dbReference>
<feature type="domain" description="Glycoside hydrolase family 20 catalytic" evidence="7">
    <location>
        <begin position="163"/>
        <end position="507"/>
    </location>
</feature>
<dbReference type="Proteomes" id="UP000521017">
    <property type="component" value="Unassembled WGS sequence"/>
</dbReference>
<feature type="active site" description="Proton donor" evidence="6">
    <location>
        <position position="342"/>
    </location>
</feature>
<proteinExistence type="inferred from homology"/>
<feature type="domain" description="Beta-hexosaminidase bacterial type N-terminal" evidence="8">
    <location>
        <begin position="22"/>
        <end position="160"/>
    </location>
</feature>
<gene>
    <name evidence="9" type="ORF">HDF25_001746</name>
</gene>
<dbReference type="PANTHER" id="PTHR22600">
    <property type="entry name" value="BETA-HEXOSAMINIDASE"/>
    <property type="match status" value="1"/>
</dbReference>
<dbReference type="RefSeq" id="WP_317618191.1">
    <property type="nucleotide sequence ID" value="NZ_JACHCC010000004.1"/>
</dbReference>
<keyword evidence="4 9" id="KW-0378">Hydrolase</keyword>
<dbReference type="PANTHER" id="PTHR22600:SF57">
    <property type="entry name" value="BETA-N-ACETYLHEXOSAMINIDASE"/>
    <property type="match status" value="1"/>
</dbReference>
<evidence type="ECO:0000256" key="3">
    <source>
        <dbReference type="ARBA" id="ARBA00012663"/>
    </source>
</evidence>
<dbReference type="Gene3D" id="3.20.20.80">
    <property type="entry name" value="Glycosidases"/>
    <property type="match status" value="1"/>
</dbReference>
<organism evidence="9 10">
    <name type="scientific">Pedobacter cryoconitis</name>
    <dbReference type="NCBI Taxonomy" id="188932"/>
    <lineage>
        <taxon>Bacteria</taxon>
        <taxon>Pseudomonadati</taxon>
        <taxon>Bacteroidota</taxon>
        <taxon>Sphingobacteriia</taxon>
        <taxon>Sphingobacteriales</taxon>
        <taxon>Sphingobacteriaceae</taxon>
        <taxon>Pedobacter</taxon>
    </lineage>
</organism>
<dbReference type="Pfam" id="PF02838">
    <property type="entry name" value="Glyco_hydro_20b"/>
    <property type="match status" value="1"/>
</dbReference>
<dbReference type="Pfam" id="PF13287">
    <property type="entry name" value="Fn3_assoc"/>
    <property type="match status" value="1"/>
</dbReference>
<evidence type="ECO:0000256" key="2">
    <source>
        <dbReference type="ARBA" id="ARBA00006285"/>
    </source>
</evidence>
<dbReference type="CDD" id="cd06563">
    <property type="entry name" value="GH20_chitobiase-like"/>
    <property type="match status" value="1"/>
</dbReference>
<comment type="catalytic activity">
    <reaction evidence="1">
        <text>Hydrolysis of terminal non-reducing N-acetyl-D-hexosamine residues in N-acetyl-beta-D-hexosaminides.</text>
        <dbReference type="EC" id="3.2.1.52"/>
    </reaction>
</comment>
<dbReference type="Pfam" id="PF00728">
    <property type="entry name" value="Glyco_hydro_20"/>
    <property type="match status" value="1"/>
</dbReference>
<evidence type="ECO:0000256" key="6">
    <source>
        <dbReference type="PIRSR" id="PIRSR625705-1"/>
    </source>
</evidence>
<dbReference type="GO" id="GO:0016020">
    <property type="term" value="C:membrane"/>
    <property type="evidence" value="ECO:0007669"/>
    <property type="project" value="TreeGrafter"/>
</dbReference>
<dbReference type="SUPFAM" id="SSF51445">
    <property type="entry name" value="(Trans)glycosidases"/>
    <property type="match status" value="1"/>
</dbReference>
<dbReference type="InterPro" id="IPR015883">
    <property type="entry name" value="Glyco_hydro_20_cat"/>
</dbReference>
<sequence length="625" mass="71078">MRKYLFLLLSLYGIQQGVAQEINLLPQPVSLHQQAGVFILSPQVTIVYQRDKSELRDIALSLQQRIARPTGMQLSLRYSKDNKISRYILLKLNDQADSRLGKEGYTLNVTNQEVSLSANEPAGLFYGMQTLMQLLPAAIESKTIAKELKWSLPCVTILDYPRFGWRGLMLDVSRHFFPKEDVKRYIDQMAKYKFNVFHWHLTDDQGWRIEIKSFPKLTSTGAWRVPRTGTWWQFDEPQPGEPATDGGYYTQEDIREVVQYAQDRHIMIIPEIDVPGHSMAALAAYPEYSCTGGPFNVNPGSKFQGENSLCAGNDSTFVFLDKVIGEVADLFPSPYIHMGGDECNKAFWKKCPKCQQRMLTEKLNSAEELQSYFVRRVEQIILSKGKKLIGWDEILEGGLAPSATVMSWRGMEGGITAAKAGHQIIMTPTQYCYLDLYQGDPVTEPETYSMLRLKTCYEFDPVPEGIDAALVLGGQGNLWTESVPTLRHAEYMTWPRSFALAEVFWSPKEMRDWPGFVKRAEAQTRRYDAARVNYATSLYDPAFKAVQETENGLLITLSTEVPGLITYYTFDNTRPDNFSAKYEQPLHVPKNARNLKVITYRNGELVGHEISMPIAELLKRAGEKK</sequence>
<dbReference type="GO" id="GO:0004563">
    <property type="term" value="F:beta-N-acetylhexosaminidase activity"/>
    <property type="evidence" value="ECO:0007669"/>
    <property type="project" value="UniProtKB-EC"/>
</dbReference>
<evidence type="ECO:0000256" key="1">
    <source>
        <dbReference type="ARBA" id="ARBA00001231"/>
    </source>
</evidence>
<evidence type="ECO:0000259" key="8">
    <source>
        <dbReference type="Pfam" id="PF02838"/>
    </source>
</evidence>
<evidence type="ECO:0000256" key="4">
    <source>
        <dbReference type="ARBA" id="ARBA00022801"/>
    </source>
</evidence>
<reference evidence="9 10" key="1">
    <citation type="submission" date="2020-08" db="EMBL/GenBank/DDBJ databases">
        <title>Genomic Encyclopedia of Type Strains, Phase IV (KMG-V): Genome sequencing to study the core and pangenomes of soil and plant-associated prokaryotes.</title>
        <authorList>
            <person name="Whitman W."/>
        </authorList>
    </citation>
    <scope>NUCLEOTIDE SEQUENCE [LARGE SCALE GENOMIC DNA]</scope>
    <source>
        <strain evidence="9 10">M2T3</strain>
    </source>
</reference>
<evidence type="ECO:0000259" key="7">
    <source>
        <dbReference type="Pfam" id="PF00728"/>
    </source>
</evidence>
<dbReference type="GO" id="GO:0030203">
    <property type="term" value="P:glycosaminoglycan metabolic process"/>
    <property type="evidence" value="ECO:0007669"/>
    <property type="project" value="TreeGrafter"/>
</dbReference>
<comment type="caution">
    <text evidence="9">The sequence shown here is derived from an EMBL/GenBank/DDBJ whole genome shotgun (WGS) entry which is preliminary data.</text>
</comment>
<protein>
    <recommendedName>
        <fullName evidence="3">beta-N-acetylhexosaminidase</fullName>
        <ecNumber evidence="3">3.2.1.52</ecNumber>
    </recommendedName>
</protein>